<dbReference type="AlphaFoldDB" id="A0A7T4R4N0"/>
<dbReference type="KEGG" id="snan:I6N98_14070"/>
<proteinExistence type="predicted"/>
<evidence type="ECO:0000313" key="1">
    <source>
        <dbReference type="EMBL" id="QQD20194.1"/>
    </source>
</evidence>
<dbReference type="Gene3D" id="2.40.50.870">
    <property type="entry name" value="Protein of unknown function (DUF3299)"/>
    <property type="match status" value="1"/>
</dbReference>
<dbReference type="EMBL" id="CP066167">
    <property type="protein sequence ID" value="QQD20194.1"/>
    <property type="molecule type" value="Genomic_DNA"/>
</dbReference>
<dbReference type="Proteomes" id="UP000596063">
    <property type="component" value="Chromosome"/>
</dbReference>
<accession>A0A7T4R4N0</accession>
<sequence length="181" mass="20120">MTASSIVQSADASGRAVDGYRTIEWTDLMPKEDLDAFLNPPESLNEIADGSEQDQIDSQFQTELEPAGDSAYQRALVSTRVVKEFDGQAIRLPGFIVPLEFGDGDQQVTRFFLVPYFGACIHVPPPPPNQITYAEFDQGFKLESLYDPFWISGKLRTTLIENETATAAYAVKVESIEPYDD</sequence>
<dbReference type="InterPro" id="IPR021727">
    <property type="entry name" value="DUF3299"/>
</dbReference>
<reference evidence="1 2" key="1">
    <citation type="submission" date="2020-12" db="EMBL/GenBank/DDBJ databases">
        <authorList>
            <person name="Shan Y."/>
        </authorList>
    </citation>
    <scope>NUCLEOTIDE SEQUENCE [LARGE SCALE GENOMIC DNA]</scope>
    <source>
        <strain evidence="2">csc3.9</strain>
    </source>
</reference>
<organism evidence="1 2">
    <name type="scientific">Spongiibacter nanhainus</name>
    <dbReference type="NCBI Taxonomy" id="2794344"/>
    <lineage>
        <taxon>Bacteria</taxon>
        <taxon>Pseudomonadati</taxon>
        <taxon>Pseudomonadota</taxon>
        <taxon>Gammaproteobacteria</taxon>
        <taxon>Cellvibrionales</taxon>
        <taxon>Spongiibacteraceae</taxon>
        <taxon>Spongiibacter</taxon>
    </lineage>
</organism>
<keyword evidence="2" id="KW-1185">Reference proteome</keyword>
<gene>
    <name evidence="1" type="ORF">I6N98_14070</name>
</gene>
<evidence type="ECO:0000313" key="2">
    <source>
        <dbReference type="Proteomes" id="UP000596063"/>
    </source>
</evidence>
<name>A0A7T4R4N0_9GAMM</name>
<dbReference type="Pfam" id="PF11736">
    <property type="entry name" value="DUF3299"/>
    <property type="match status" value="1"/>
</dbReference>
<protein>
    <submittedName>
        <fullName evidence="1">DUF3299 domain-containing protein</fullName>
    </submittedName>
</protein>